<dbReference type="GO" id="GO:0008270">
    <property type="term" value="F:zinc ion binding"/>
    <property type="evidence" value="ECO:0007669"/>
    <property type="project" value="UniProtKB-KW"/>
</dbReference>
<dbReference type="EMBL" id="CM014101">
    <property type="protein sequence ID" value="TKS92954.1"/>
    <property type="molecule type" value="Genomic_DNA"/>
</dbReference>
<proteinExistence type="predicted"/>
<evidence type="ECO:0000313" key="8">
    <source>
        <dbReference type="Proteomes" id="UP000298787"/>
    </source>
</evidence>
<feature type="domain" description="B box-type" evidence="5">
    <location>
        <begin position="68"/>
        <end position="104"/>
    </location>
</feature>
<sequence length="971" mass="109630">MSDNIQKDPQVILCDMCTEEDRKPARKTCMKCEISMCVQHLQAHLTTPVLLQTHPLTDPMSVCGTTKCLQHGKLLEYYCLDDMTCVCVSCAIEDQHRLHNMKTFSTAHKELMEKLNAEQQALLVKTDDENVSLEKWEKSEREKLGRSGVRLIEAVTKLRDMALTSVQSSVSARMTSLKTSKNSMQAAQNEKDTYRFLQMYSQVHQDVEKAKAVDLRKGLEPGADRDKLVKEMRENGEKILEQADDLWGSLLTLVDPENHQELIRSDLIFDPQTLSPGMSLSKDERMVFYNSWVGQCSATLLIRSTESVSNYQRWVISLSQDFDWTIGLCDKHSANNWKKGPVYGLSCKDNKLSSLTTELEDRCENRKTDMTKAVKQQHTVSSALITRQDEDEARPEMVEVFWNFAASSLSFFSRTGRHQREEIITIRMSLNSWDLVPFVQLGEENDQNMPQQQWKCPCGKIYHFNGNNWGEDRKPARKTCMKCEISMCVQHLQAHLTTPVLLQTHPLTDPMSVCGTTKCPQHGKLLEYYCLDDMTCVCVSCAIEDQHRLHNMKTFSTAHKELMERLNAEQQVKTDDENVSLEKWEKSEREKLGRSSVRLIEAVTKLRDMALTSVQSSVSARMTSLKTSKNSMQAAQNEKDTYRFLQMYSQVHQDVEKAKAVDLRKGLEPGADRDKLVKEMRENGEKILEQADDLWGSLLTLVDPENHQELLPTTSRQMFEPKNLSPGMSLSKDKRMVFYNSWMGQCSATLLISSTQSVHGLSACSPNIQRWVISLSKDCDWTIGLCDKSSVNKLMGGPVYGLCCKDNQLSSLTHRGKTQLANEAQPEMVEVFWNSAASSLSFFSRTGRHQREEIITIEMGLNTLDLVPFVQLGEEKSPNIPQLEQQKAFFASSFGTSGSSGFGSRGFGFGTSDSRGFGFGTSDSSGFGFGTSAFQSPRVQTFGVGHSHQANCCCEACINKVYSTEVVCELQ</sequence>
<evidence type="ECO:0000259" key="6">
    <source>
        <dbReference type="PROSITE" id="PS50188"/>
    </source>
</evidence>
<keyword evidence="1" id="KW-0479">Metal-binding</keyword>
<dbReference type="PANTHER" id="PTHR25465">
    <property type="entry name" value="B-BOX DOMAIN CONTAINING"/>
    <property type="match status" value="1"/>
</dbReference>
<evidence type="ECO:0000313" key="7">
    <source>
        <dbReference type="EMBL" id="TKS92954.1"/>
    </source>
</evidence>
<accession>A0A4U5VVX4</accession>
<gene>
    <name evidence="7" type="ORF">D9C73_027059</name>
</gene>
<name>A0A4U5VVX4_COLLU</name>
<dbReference type="SUPFAM" id="SSF57845">
    <property type="entry name" value="B-box zinc-binding domain"/>
    <property type="match status" value="2"/>
</dbReference>
<dbReference type="InterPro" id="IPR013320">
    <property type="entry name" value="ConA-like_dom_sf"/>
</dbReference>
<keyword evidence="8" id="KW-1185">Reference proteome</keyword>
<dbReference type="PANTHER" id="PTHR25465:SF14">
    <property type="entry name" value="E3 UBIQUITIN-PROTEIN LIGASE TRIM65"/>
    <property type="match status" value="1"/>
</dbReference>
<dbReference type="Proteomes" id="UP000298787">
    <property type="component" value="Chromosome 24"/>
</dbReference>
<evidence type="ECO:0000259" key="5">
    <source>
        <dbReference type="PROSITE" id="PS50119"/>
    </source>
</evidence>
<dbReference type="PROSITE" id="PS50119">
    <property type="entry name" value="ZF_BBOX"/>
    <property type="match status" value="2"/>
</dbReference>
<dbReference type="AlphaFoldDB" id="A0A4U5VVX4"/>
<dbReference type="Pfam" id="PF00643">
    <property type="entry name" value="zf-B_box"/>
    <property type="match status" value="2"/>
</dbReference>
<dbReference type="STRING" id="240159.A0A4U5VVX4"/>
<organism evidence="7 8">
    <name type="scientific">Collichthys lucidus</name>
    <name type="common">Big head croaker</name>
    <name type="synonym">Sciaena lucida</name>
    <dbReference type="NCBI Taxonomy" id="240159"/>
    <lineage>
        <taxon>Eukaryota</taxon>
        <taxon>Metazoa</taxon>
        <taxon>Chordata</taxon>
        <taxon>Craniata</taxon>
        <taxon>Vertebrata</taxon>
        <taxon>Euteleostomi</taxon>
        <taxon>Actinopterygii</taxon>
        <taxon>Neopterygii</taxon>
        <taxon>Teleostei</taxon>
        <taxon>Neoteleostei</taxon>
        <taxon>Acanthomorphata</taxon>
        <taxon>Eupercaria</taxon>
        <taxon>Sciaenidae</taxon>
        <taxon>Collichthys</taxon>
    </lineage>
</organism>
<dbReference type="PROSITE" id="PS50188">
    <property type="entry name" value="B302_SPRY"/>
    <property type="match status" value="1"/>
</dbReference>
<protein>
    <submittedName>
        <fullName evidence="7">Tripartite motif-containing protein 29</fullName>
    </submittedName>
</protein>
<dbReference type="CDD" id="cd19802">
    <property type="entry name" value="Bbox1_TRIM8-like"/>
    <property type="match status" value="1"/>
</dbReference>
<evidence type="ECO:0000256" key="1">
    <source>
        <dbReference type="ARBA" id="ARBA00022723"/>
    </source>
</evidence>
<dbReference type="Gene3D" id="4.10.830.40">
    <property type="match status" value="2"/>
</dbReference>
<keyword evidence="3" id="KW-0862">Zinc</keyword>
<dbReference type="InterPro" id="IPR001870">
    <property type="entry name" value="B30.2/SPRY"/>
</dbReference>
<dbReference type="SUPFAM" id="SSF49899">
    <property type="entry name" value="Concanavalin A-like lectins/glucanases"/>
    <property type="match status" value="2"/>
</dbReference>
<dbReference type="InterPro" id="IPR043136">
    <property type="entry name" value="B30.2/SPRY_sf"/>
</dbReference>
<dbReference type="SMART" id="SM00336">
    <property type="entry name" value="BBOX"/>
    <property type="match status" value="2"/>
</dbReference>
<dbReference type="CDD" id="cd19769">
    <property type="entry name" value="Bbox2_TRIM16-like"/>
    <property type="match status" value="1"/>
</dbReference>
<keyword evidence="2 4" id="KW-0863">Zinc-finger</keyword>
<evidence type="ECO:0000256" key="2">
    <source>
        <dbReference type="ARBA" id="ARBA00022771"/>
    </source>
</evidence>
<reference evidence="7 8" key="1">
    <citation type="submission" date="2019-01" db="EMBL/GenBank/DDBJ databases">
        <title>Genome Assembly of Collichthys lucidus.</title>
        <authorList>
            <person name="Cai M."/>
            <person name="Xiao S."/>
        </authorList>
    </citation>
    <scope>NUCLEOTIDE SEQUENCE [LARGE SCALE GENOMIC DNA]</scope>
    <source>
        <strain evidence="7">JT15FE1705JMU</strain>
        <tissue evidence="7">Muscle</tissue>
    </source>
</reference>
<evidence type="ECO:0000256" key="4">
    <source>
        <dbReference type="PROSITE-ProRule" id="PRU00024"/>
    </source>
</evidence>
<feature type="domain" description="B30.2/SPRY" evidence="6">
    <location>
        <begin position="697"/>
        <end position="888"/>
    </location>
</feature>
<evidence type="ECO:0000256" key="3">
    <source>
        <dbReference type="ARBA" id="ARBA00022833"/>
    </source>
</evidence>
<dbReference type="Gene3D" id="3.30.160.60">
    <property type="entry name" value="Classic Zinc Finger"/>
    <property type="match status" value="2"/>
</dbReference>
<dbReference type="Gene3D" id="2.60.120.920">
    <property type="match status" value="2"/>
</dbReference>
<feature type="domain" description="B box-type" evidence="5">
    <location>
        <begin position="519"/>
        <end position="555"/>
    </location>
</feature>
<dbReference type="InterPro" id="IPR000315">
    <property type="entry name" value="Znf_B-box"/>
</dbReference>
<dbReference type="InterPro" id="IPR051051">
    <property type="entry name" value="E3_ubiq-ligase_TRIM/RNF"/>
</dbReference>